<accession>A0ABS1UZJ9</accession>
<evidence type="ECO:0000313" key="1">
    <source>
        <dbReference type="EMBL" id="MBL6454878.1"/>
    </source>
</evidence>
<dbReference type="RefSeq" id="WP_202824615.1">
    <property type="nucleotide sequence ID" value="NZ_JAEUXJ010000002.1"/>
</dbReference>
<keyword evidence="2" id="KW-1185">Reference proteome</keyword>
<organism evidence="1 2">
    <name type="scientific">Belnapia mucosa</name>
    <dbReference type="NCBI Taxonomy" id="2804532"/>
    <lineage>
        <taxon>Bacteria</taxon>
        <taxon>Pseudomonadati</taxon>
        <taxon>Pseudomonadota</taxon>
        <taxon>Alphaproteobacteria</taxon>
        <taxon>Acetobacterales</taxon>
        <taxon>Roseomonadaceae</taxon>
        <taxon>Belnapia</taxon>
    </lineage>
</organism>
<sequence length="255" mass="28534">MVAIIRPRREPHLVRIEPEDRLVVLARTMQARHPEAEAALRDSAVHWTRFGETCLGQALYRHRSVVRSAAEAPVWSHLELSYFRGLIPAEAIVNLVQDPQPAGTDLLRAELLLTTPASFVLPRAWQGSADRPVSLEYIDVQAAHLTEYREVMRRYCGPAAAKLVQANRFGTFRAMETAAVLYRAPAFRIDWNQIHLCEVDAGGFNGFGQEFAAALRDSPDGADIARIFADLDRIRTLPRWTFNDPVVEAEAALAP</sequence>
<dbReference type="EMBL" id="JAEUXJ010000002">
    <property type="protein sequence ID" value="MBL6454878.1"/>
    <property type="molecule type" value="Genomic_DNA"/>
</dbReference>
<protein>
    <recommendedName>
        <fullName evidence="3">EthD domain-containing protein</fullName>
    </recommendedName>
</protein>
<comment type="caution">
    <text evidence="1">The sequence shown here is derived from an EMBL/GenBank/DDBJ whole genome shotgun (WGS) entry which is preliminary data.</text>
</comment>
<proteinExistence type="predicted"/>
<evidence type="ECO:0008006" key="3">
    <source>
        <dbReference type="Google" id="ProtNLM"/>
    </source>
</evidence>
<name>A0ABS1UZJ9_9PROT</name>
<gene>
    <name evidence="1" type="ORF">JMJ55_06055</name>
</gene>
<evidence type="ECO:0000313" key="2">
    <source>
        <dbReference type="Proteomes" id="UP000606490"/>
    </source>
</evidence>
<reference evidence="1 2" key="1">
    <citation type="submission" date="2021-01" db="EMBL/GenBank/DDBJ databases">
        <title>Belnapia mucosa sp. nov. and Belnapia arida sp. nov., isolated from the Tabernas Desert (Almeria, Spain).</title>
        <authorList>
            <person name="Molina-Menor E."/>
            <person name="Vidal-Verdu A."/>
            <person name="Calonge A."/>
            <person name="Satari L."/>
            <person name="Pereto Magraner J."/>
            <person name="Porcar Miralles M."/>
        </authorList>
    </citation>
    <scope>NUCLEOTIDE SEQUENCE [LARGE SCALE GENOMIC DNA]</scope>
    <source>
        <strain evidence="1 2">T6</strain>
    </source>
</reference>
<dbReference type="Proteomes" id="UP000606490">
    <property type="component" value="Unassembled WGS sequence"/>
</dbReference>